<reference evidence="3" key="1">
    <citation type="submission" date="2021-12" db="EMBL/GenBank/DDBJ databases">
        <authorList>
            <person name="King R."/>
        </authorList>
    </citation>
    <scope>NUCLEOTIDE SEQUENCE</scope>
</reference>
<gene>
    <name evidence="3" type="ORF">DIATSA_LOCUS12905</name>
</gene>
<feature type="region of interest" description="Disordered" evidence="1">
    <location>
        <begin position="24"/>
        <end position="115"/>
    </location>
</feature>
<evidence type="ECO:0000313" key="4">
    <source>
        <dbReference type="Proteomes" id="UP001153714"/>
    </source>
</evidence>
<reference evidence="3" key="2">
    <citation type="submission" date="2022-10" db="EMBL/GenBank/DDBJ databases">
        <authorList>
            <consortium name="ENA_rothamsted_submissions"/>
            <consortium name="culmorum"/>
            <person name="King R."/>
        </authorList>
    </citation>
    <scope>NUCLEOTIDE SEQUENCE</scope>
</reference>
<evidence type="ECO:0000256" key="2">
    <source>
        <dbReference type="SAM" id="SignalP"/>
    </source>
</evidence>
<evidence type="ECO:0000313" key="3">
    <source>
        <dbReference type="EMBL" id="CAG9795660.1"/>
    </source>
</evidence>
<feature type="compositionally biased region" description="Low complexity" evidence="1">
    <location>
        <begin position="33"/>
        <end position="47"/>
    </location>
</feature>
<dbReference type="AlphaFoldDB" id="A0A9N9RG53"/>
<keyword evidence="4" id="KW-1185">Reference proteome</keyword>
<dbReference type="Proteomes" id="UP001153714">
    <property type="component" value="Chromosome 8"/>
</dbReference>
<feature type="compositionally biased region" description="Polar residues" evidence="1">
    <location>
        <begin position="50"/>
        <end position="63"/>
    </location>
</feature>
<evidence type="ECO:0000256" key="1">
    <source>
        <dbReference type="SAM" id="MobiDB-lite"/>
    </source>
</evidence>
<keyword evidence="2" id="KW-0732">Signal</keyword>
<feature type="signal peptide" evidence="2">
    <location>
        <begin position="1"/>
        <end position="16"/>
    </location>
</feature>
<proteinExistence type="predicted"/>
<accession>A0A9N9RG53</accession>
<feature type="chain" id="PRO_5040449845" evidence="2">
    <location>
        <begin position="17"/>
        <end position="115"/>
    </location>
</feature>
<name>A0A9N9RG53_9NEOP</name>
<dbReference type="EMBL" id="OU893339">
    <property type="protein sequence ID" value="CAG9795660.1"/>
    <property type="molecule type" value="Genomic_DNA"/>
</dbReference>
<sequence>MKTTLIFLAVVAMTSARGVNFVDNNPPNGGSGNEVNFVNNNPPNGGSEVNFVNNAPPNDQNGQEVHFVDNGNIDPSFGQPVRPPNGGYEPIDASPAFVQGYRPNIYDNPLARGGK</sequence>
<organism evidence="3 4">
    <name type="scientific">Diatraea saccharalis</name>
    <name type="common">sugarcane borer</name>
    <dbReference type="NCBI Taxonomy" id="40085"/>
    <lineage>
        <taxon>Eukaryota</taxon>
        <taxon>Metazoa</taxon>
        <taxon>Ecdysozoa</taxon>
        <taxon>Arthropoda</taxon>
        <taxon>Hexapoda</taxon>
        <taxon>Insecta</taxon>
        <taxon>Pterygota</taxon>
        <taxon>Neoptera</taxon>
        <taxon>Endopterygota</taxon>
        <taxon>Lepidoptera</taxon>
        <taxon>Glossata</taxon>
        <taxon>Ditrysia</taxon>
        <taxon>Pyraloidea</taxon>
        <taxon>Crambidae</taxon>
        <taxon>Crambinae</taxon>
        <taxon>Diatraea</taxon>
    </lineage>
</organism>
<dbReference type="OrthoDB" id="7171700at2759"/>
<protein>
    <submittedName>
        <fullName evidence="3">Uncharacterized protein</fullName>
    </submittedName>
</protein>